<sequence length="151" mass="17350">MAVADAARSSLPYHLSAICAYLKTITILPCIILITHISKKCHIYRSLMKQEGLKVKAEILTKTIENLERAVVAKRVSDNHYESDRYQAITAKTSDWHAVNILNKQKAHSHFKEKITPHVNNHNHLLSGTYNFKLIDVKQIPIQLYNSKDYR</sequence>
<comment type="caution">
    <text evidence="2">The sequence shown here is derived from an EMBL/GenBank/DDBJ whole genome shotgun (WGS) entry which is preliminary data.</text>
</comment>
<name>A0AAV7HKC6_DENCH</name>
<dbReference type="Proteomes" id="UP000775213">
    <property type="component" value="Unassembled WGS sequence"/>
</dbReference>
<evidence type="ECO:0000256" key="1">
    <source>
        <dbReference type="SAM" id="Phobius"/>
    </source>
</evidence>
<reference evidence="2 3" key="1">
    <citation type="journal article" date="2021" name="Hortic Res">
        <title>Chromosome-scale assembly of the Dendrobium chrysotoxum genome enhances the understanding of orchid evolution.</title>
        <authorList>
            <person name="Zhang Y."/>
            <person name="Zhang G.Q."/>
            <person name="Zhang D."/>
            <person name="Liu X.D."/>
            <person name="Xu X.Y."/>
            <person name="Sun W.H."/>
            <person name="Yu X."/>
            <person name="Zhu X."/>
            <person name="Wang Z.W."/>
            <person name="Zhao X."/>
            <person name="Zhong W.Y."/>
            <person name="Chen H."/>
            <person name="Yin W.L."/>
            <person name="Huang T."/>
            <person name="Niu S.C."/>
            <person name="Liu Z.J."/>
        </authorList>
    </citation>
    <scope>NUCLEOTIDE SEQUENCE [LARGE SCALE GENOMIC DNA]</scope>
    <source>
        <strain evidence="2">Lindl</strain>
    </source>
</reference>
<keyword evidence="1" id="KW-0472">Membrane</keyword>
<organism evidence="2 3">
    <name type="scientific">Dendrobium chrysotoxum</name>
    <name type="common">Orchid</name>
    <dbReference type="NCBI Taxonomy" id="161865"/>
    <lineage>
        <taxon>Eukaryota</taxon>
        <taxon>Viridiplantae</taxon>
        <taxon>Streptophyta</taxon>
        <taxon>Embryophyta</taxon>
        <taxon>Tracheophyta</taxon>
        <taxon>Spermatophyta</taxon>
        <taxon>Magnoliopsida</taxon>
        <taxon>Liliopsida</taxon>
        <taxon>Asparagales</taxon>
        <taxon>Orchidaceae</taxon>
        <taxon>Epidendroideae</taxon>
        <taxon>Malaxideae</taxon>
        <taxon>Dendrobiinae</taxon>
        <taxon>Dendrobium</taxon>
    </lineage>
</organism>
<proteinExistence type="predicted"/>
<keyword evidence="1" id="KW-1133">Transmembrane helix</keyword>
<protein>
    <submittedName>
        <fullName evidence="2">Uncharacterized protein</fullName>
    </submittedName>
</protein>
<dbReference type="AlphaFoldDB" id="A0AAV7HKC6"/>
<keyword evidence="3" id="KW-1185">Reference proteome</keyword>
<dbReference type="EMBL" id="JAGFBR010000004">
    <property type="protein sequence ID" value="KAH0468068.1"/>
    <property type="molecule type" value="Genomic_DNA"/>
</dbReference>
<accession>A0AAV7HKC6</accession>
<feature type="transmembrane region" description="Helical" evidence="1">
    <location>
        <begin position="20"/>
        <end position="38"/>
    </location>
</feature>
<evidence type="ECO:0000313" key="2">
    <source>
        <dbReference type="EMBL" id="KAH0468068.1"/>
    </source>
</evidence>
<keyword evidence="1" id="KW-0812">Transmembrane</keyword>
<gene>
    <name evidence="2" type="ORF">IEQ34_003101</name>
</gene>
<evidence type="ECO:0000313" key="3">
    <source>
        <dbReference type="Proteomes" id="UP000775213"/>
    </source>
</evidence>